<evidence type="ECO:0000313" key="2">
    <source>
        <dbReference type="EMBL" id="KAF0933409.1"/>
    </source>
</evidence>
<dbReference type="GO" id="GO:0004515">
    <property type="term" value="F:nicotinate-nucleotide adenylyltransferase activity"/>
    <property type="evidence" value="ECO:0007669"/>
    <property type="project" value="TreeGrafter"/>
</dbReference>
<gene>
    <name evidence="2" type="ORF">E2562_018516</name>
</gene>
<dbReference type="EMBL" id="SPHZ02000001">
    <property type="protein sequence ID" value="KAF0933409.1"/>
    <property type="molecule type" value="Genomic_DNA"/>
</dbReference>
<protein>
    <recommendedName>
        <fullName evidence="1">Cytidyltransferase-like domain-containing protein</fullName>
    </recommendedName>
</protein>
<dbReference type="PANTHER" id="PTHR12039">
    <property type="entry name" value="NICOTINAMIDE MONONUCLEOTIDE ADENYLYLTRANSFERASE"/>
    <property type="match status" value="1"/>
</dbReference>
<dbReference type="InterPro" id="IPR014729">
    <property type="entry name" value="Rossmann-like_a/b/a_fold"/>
</dbReference>
<dbReference type="InterPro" id="IPR051182">
    <property type="entry name" value="Euk_NMN_adenylyltrnsfrase"/>
</dbReference>
<dbReference type="InterPro" id="IPR004821">
    <property type="entry name" value="Cyt_trans-like"/>
</dbReference>
<proteinExistence type="predicted"/>
<feature type="domain" description="Cytidyltransferase-like" evidence="1">
    <location>
        <begin position="32"/>
        <end position="61"/>
    </location>
</feature>
<name>A0A6G1F995_9ORYZ</name>
<dbReference type="SUPFAM" id="SSF52374">
    <property type="entry name" value="Nucleotidylyl transferase"/>
    <property type="match status" value="1"/>
</dbReference>
<keyword evidence="3" id="KW-1185">Reference proteome</keyword>
<sequence length="93" mass="10500">MEELELPLPKEKLAVDLGSRDGGRRGVTVLVATGSFNPPTYMHLRMFELAKDELQQRGYSVLGGYLSPVNDAYKKKDVVCLWYRQCRKAINAP</sequence>
<dbReference type="AlphaFoldDB" id="A0A6G1F995"/>
<reference evidence="2 3" key="1">
    <citation type="submission" date="2019-11" db="EMBL/GenBank/DDBJ databases">
        <title>Whole genome sequence of Oryza granulata.</title>
        <authorList>
            <person name="Li W."/>
        </authorList>
    </citation>
    <scope>NUCLEOTIDE SEQUENCE [LARGE SCALE GENOMIC DNA]</scope>
    <source>
        <strain evidence="3">cv. Menghai</strain>
        <tissue evidence="2">Leaf</tissue>
    </source>
</reference>
<dbReference type="GO" id="GO:0000309">
    <property type="term" value="F:nicotinamide-nucleotide adenylyltransferase activity"/>
    <property type="evidence" value="ECO:0007669"/>
    <property type="project" value="TreeGrafter"/>
</dbReference>
<evidence type="ECO:0000259" key="1">
    <source>
        <dbReference type="Pfam" id="PF01467"/>
    </source>
</evidence>
<dbReference type="GO" id="GO:0009435">
    <property type="term" value="P:NAD+ biosynthetic process"/>
    <property type="evidence" value="ECO:0007669"/>
    <property type="project" value="TreeGrafter"/>
</dbReference>
<dbReference type="Pfam" id="PF01467">
    <property type="entry name" value="CTP_transf_like"/>
    <property type="match status" value="1"/>
</dbReference>
<organism evidence="2 3">
    <name type="scientific">Oryza meyeriana var. granulata</name>
    <dbReference type="NCBI Taxonomy" id="110450"/>
    <lineage>
        <taxon>Eukaryota</taxon>
        <taxon>Viridiplantae</taxon>
        <taxon>Streptophyta</taxon>
        <taxon>Embryophyta</taxon>
        <taxon>Tracheophyta</taxon>
        <taxon>Spermatophyta</taxon>
        <taxon>Magnoliopsida</taxon>
        <taxon>Liliopsida</taxon>
        <taxon>Poales</taxon>
        <taxon>Poaceae</taxon>
        <taxon>BOP clade</taxon>
        <taxon>Oryzoideae</taxon>
        <taxon>Oryzeae</taxon>
        <taxon>Oryzinae</taxon>
        <taxon>Oryza</taxon>
        <taxon>Oryza meyeriana</taxon>
    </lineage>
</organism>
<dbReference type="OrthoDB" id="422187at2759"/>
<evidence type="ECO:0000313" key="3">
    <source>
        <dbReference type="Proteomes" id="UP000479710"/>
    </source>
</evidence>
<comment type="caution">
    <text evidence="2">The sequence shown here is derived from an EMBL/GenBank/DDBJ whole genome shotgun (WGS) entry which is preliminary data.</text>
</comment>
<dbReference type="Proteomes" id="UP000479710">
    <property type="component" value="Unassembled WGS sequence"/>
</dbReference>
<dbReference type="Gene3D" id="3.40.50.620">
    <property type="entry name" value="HUPs"/>
    <property type="match status" value="1"/>
</dbReference>
<accession>A0A6G1F995</accession>
<dbReference type="PANTHER" id="PTHR12039:SF0">
    <property type="entry name" value="NICOTINAMIDE-NUCLEOTIDE ADENYLYLTRANSFERASE"/>
    <property type="match status" value="1"/>
</dbReference>